<dbReference type="Gramene" id="ESQ55428">
    <property type="protein sequence ID" value="ESQ55428"/>
    <property type="gene ID" value="EUTSA_v10027324mg"/>
</dbReference>
<organism evidence="4 5">
    <name type="scientific">Eutrema salsugineum</name>
    <name type="common">Saltwater cress</name>
    <name type="synonym">Sisymbrium salsugineum</name>
    <dbReference type="NCBI Taxonomy" id="72664"/>
    <lineage>
        <taxon>Eukaryota</taxon>
        <taxon>Viridiplantae</taxon>
        <taxon>Streptophyta</taxon>
        <taxon>Embryophyta</taxon>
        <taxon>Tracheophyta</taxon>
        <taxon>Spermatophyta</taxon>
        <taxon>Magnoliopsida</taxon>
        <taxon>eudicotyledons</taxon>
        <taxon>Gunneridae</taxon>
        <taxon>Pentapetalae</taxon>
        <taxon>rosids</taxon>
        <taxon>malvids</taxon>
        <taxon>Brassicales</taxon>
        <taxon>Brassicaceae</taxon>
        <taxon>Eutremeae</taxon>
        <taxon>Eutrema</taxon>
    </lineage>
</organism>
<feature type="domain" description="C-JID" evidence="3">
    <location>
        <begin position="133"/>
        <end position="246"/>
    </location>
</feature>
<keyword evidence="5" id="KW-1185">Reference proteome</keyword>
<protein>
    <recommendedName>
        <fullName evidence="3">C-JID domain-containing protein</fullName>
    </recommendedName>
</protein>
<gene>
    <name evidence="4" type="ORF">EUTSA_v10027324mg</name>
</gene>
<keyword evidence="1" id="KW-0433">Leucine-rich repeat</keyword>
<name>V4MQM4_EUTSA</name>
<dbReference type="OMA" id="PRTMCMS"/>
<proteinExistence type="predicted"/>
<dbReference type="InterPro" id="IPR045344">
    <property type="entry name" value="C-JID"/>
</dbReference>
<accession>V4MQM4</accession>
<evidence type="ECO:0000256" key="2">
    <source>
        <dbReference type="ARBA" id="ARBA00022737"/>
    </source>
</evidence>
<keyword evidence="2" id="KW-0677">Repeat</keyword>
<dbReference type="AlphaFoldDB" id="V4MQM4"/>
<dbReference type="EMBL" id="KI517384">
    <property type="protein sequence ID" value="ESQ55428.1"/>
    <property type="molecule type" value="Genomic_DNA"/>
</dbReference>
<feature type="non-terminal residue" evidence="4">
    <location>
        <position position="1"/>
    </location>
</feature>
<evidence type="ECO:0000256" key="1">
    <source>
        <dbReference type="ARBA" id="ARBA00022614"/>
    </source>
</evidence>
<dbReference type="KEGG" id="eus:EUTSA_v10027324mg"/>
<dbReference type="Pfam" id="PF20160">
    <property type="entry name" value="C-JID"/>
    <property type="match status" value="1"/>
</dbReference>
<evidence type="ECO:0000259" key="3">
    <source>
        <dbReference type="Pfam" id="PF20160"/>
    </source>
</evidence>
<reference evidence="4 5" key="1">
    <citation type="journal article" date="2013" name="Front. Plant Sci.">
        <title>The Reference Genome of the Halophytic Plant Eutrema salsugineum.</title>
        <authorList>
            <person name="Yang R."/>
            <person name="Jarvis D.E."/>
            <person name="Chen H."/>
            <person name="Beilstein M.A."/>
            <person name="Grimwood J."/>
            <person name="Jenkins J."/>
            <person name="Shu S."/>
            <person name="Prochnik S."/>
            <person name="Xin M."/>
            <person name="Ma C."/>
            <person name="Schmutz J."/>
            <person name="Wing R.A."/>
            <person name="Mitchell-Olds T."/>
            <person name="Schumaker K.S."/>
            <person name="Wang X."/>
        </authorList>
    </citation>
    <scope>NUCLEOTIDE SEQUENCE [LARGE SCALE GENOMIC DNA]</scope>
</reference>
<evidence type="ECO:0000313" key="4">
    <source>
        <dbReference type="EMBL" id="ESQ55428.1"/>
    </source>
</evidence>
<sequence length="328" mass="37253">LQTPRTMCMSNLKLVFICIKKLHLLKSLYLKHCQKLISLSILPSNLQYLDAHGCISLETVAKPMMLIVVAERTHSTFVFTDCFKLNGDAQENIVAHAQLKSQILGNGSLQRNHKVPSLFTLGLVMEPLAGVSFPGNDLPLWFRHQIIGSSMETDLLPHWCDDKFIGFSLCAVVSFNDYEDKTPRRFSSDHVFISYNNCFHAKKSHDLNRCCNTTASFKFFVTDDGVAKRKLDCCEVVKCGMSLLHAPDENDYRLQELQESNLEKAVSGKETDLSETAIEETVVSKRGRFCLQEEELLNGKRIKEEISFPDYDCSVRRYMEPAKSNLLK</sequence>
<evidence type="ECO:0000313" key="5">
    <source>
        <dbReference type="Proteomes" id="UP000030689"/>
    </source>
</evidence>
<dbReference type="Proteomes" id="UP000030689">
    <property type="component" value="Unassembled WGS sequence"/>
</dbReference>